<organism evidence="3 4">
    <name type="scientific">Elysia crispata</name>
    <name type="common">lettuce slug</name>
    <dbReference type="NCBI Taxonomy" id="231223"/>
    <lineage>
        <taxon>Eukaryota</taxon>
        <taxon>Metazoa</taxon>
        <taxon>Spiralia</taxon>
        <taxon>Lophotrochozoa</taxon>
        <taxon>Mollusca</taxon>
        <taxon>Gastropoda</taxon>
        <taxon>Heterobranchia</taxon>
        <taxon>Euthyneura</taxon>
        <taxon>Panpulmonata</taxon>
        <taxon>Sacoglossa</taxon>
        <taxon>Placobranchoidea</taxon>
        <taxon>Plakobranchidae</taxon>
        <taxon>Elysia</taxon>
    </lineage>
</organism>
<sequence length="769" mass="87204">MRTVFAERRGLPYRTLAVCLTIFVIVANVSFWMFTDSQPNDEHQRLARQGSGSNPHRRSYLNSHRSFASAQRAGIEATGAVDTLIQQNRSKTKPLQTANNRPMSPQKLTTFEESQEGRNILIYPELLEAAPREISELEGRVIPNTVHYIWCGNATFEYRHYLSVMTVYTMLEPDAIEFRYEIPPREDKYNTWFTFLRSHLSMFQASPLPGWVTGRQCGDSHGLETLSDRGGILVATDVLMGPAAAKELLYNNFTVAFKRDMRLGMAASTPKNKVLRLMIDSLPQSHTMQEAGSSLSHALKHVNTSKLGNEKLTRDMQIVDHIQSSYNESRIFYCTDTAVVKDIESALLLPSIPDEQYRSGRENGDFCVNVDNRLRPFHVIQGHKENPLVSLLSATLGLKPHGSTLVSLQAVQSNNSKSTEMSNSSTLESAVSERLNNSHKRSQANHSPASNHDMAGMGVPRLVHYVWFGLQEMTFAMYLSFLSSVYVVKPDKILIHGDGRLRGKFWDQVKKNPLVTVVYRDPPISIFSKAVVYTSHRSDVVRADILDKYGGVYVDWDAYWLSSPEQYFAPSASNMIANYTTRLDTTADKQQKPEILVSNRHGEENIQLHRRLTEAGAVVSRDHIPRAPFPDTINMGVVLARPRSKFIRAWRAALVDYRSRDFLYNAVELPYKIYEMIPHSVIIDDRLQVMCYYLLCHPSYRPDFKHWNQAQPFNWTTDGVHAIHFTHPDPPAFHNLSSLVQASGMFADIGRFIWALQPEADKAAVTNFS</sequence>
<dbReference type="Proteomes" id="UP001283361">
    <property type="component" value="Unassembled WGS sequence"/>
</dbReference>
<dbReference type="PANTHER" id="PTHR46830:SF1">
    <property type="entry name" value="ALPHA-1,4-N-ACETYLGLUCOSAMINYLTRANSFERASE"/>
    <property type="match status" value="1"/>
</dbReference>
<feature type="compositionally biased region" description="Polar residues" evidence="1">
    <location>
        <begin position="414"/>
        <end position="429"/>
    </location>
</feature>
<evidence type="ECO:0000256" key="2">
    <source>
        <dbReference type="SAM" id="Phobius"/>
    </source>
</evidence>
<dbReference type="EMBL" id="JAWDGP010005843">
    <property type="protein sequence ID" value="KAK3750897.1"/>
    <property type="molecule type" value="Genomic_DNA"/>
</dbReference>
<evidence type="ECO:0000256" key="1">
    <source>
        <dbReference type="SAM" id="MobiDB-lite"/>
    </source>
</evidence>
<reference evidence="3" key="1">
    <citation type="journal article" date="2023" name="G3 (Bethesda)">
        <title>A reference genome for the long-term kleptoplast-retaining sea slug Elysia crispata morphotype clarki.</title>
        <authorList>
            <person name="Eastman K.E."/>
            <person name="Pendleton A.L."/>
            <person name="Shaikh M.A."/>
            <person name="Suttiyut T."/>
            <person name="Ogas R."/>
            <person name="Tomko P."/>
            <person name="Gavelis G."/>
            <person name="Widhalm J.R."/>
            <person name="Wisecaver J.H."/>
        </authorList>
    </citation>
    <scope>NUCLEOTIDE SEQUENCE</scope>
    <source>
        <strain evidence="3">ECLA1</strain>
    </source>
</reference>
<comment type="caution">
    <text evidence="3">The sequence shown here is derived from an EMBL/GenBank/DDBJ whole genome shotgun (WGS) entry which is preliminary data.</text>
</comment>
<keyword evidence="4" id="KW-1185">Reference proteome</keyword>
<keyword evidence="2" id="KW-0472">Membrane</keyword>
<dbReference type="InterPro" id="IPR007577">
    <property type="entry name" value="GlycoTrfase_DXD_sugar-bd_CS"/>
</dbReference>
<dbReference type="Gene3D" id="3.90.550.20">
    <property type="match status" value="1"/>
</dbReference>
<proteinExistence type="predicted"/>
<dbReference type="SUPFAM" id="SSF53448">
    <property type="entry name" value="Nucleotide-diphospho-sugar transferases"/>
    <property type="match status" value="1"/>
</dbReference>
<evidence type="ECO:0008006" key="5">
    <source>
        <dbReference type="Google" id="ProtNLM"/>
    </source>
</evidence>
<name>A0AAE1D1M9_9GAST</name>
<evidence type="ECO:0000313" key="4">
    <source>
        <dbReference type="Proteomes" id="UP001283361"/>
    </source>
</evidence>
<feature type="transmembrane region" description="Helical" evidence="2">
    <location>
        <begin position="12"/>
        <end position="34"/>
    </location>
</feature>
<keyword evidence="2" id="KW-0812">Transmembrane</keyword>
<dbReference type="Pfam" id="PF04488">
    <property type="entry name" value="Gly_transf_sug"/>
    <property type="match status" value="1"/>
</dbReference>
<dbReference type="PANTHER" id="PTHR46830">
    <property type="entry name" value="TRANSFERASE, PUTATIVE-RELATED"/>
    <property type="match status" value="1"/>
</dbReference>
<dbReference type="InterPro" id="IPR029044">
    <property type="entry name" value="Nucleotide-diphossugar_trans"/>
</dbReference>
<accession>A0AAE1D1M9</accession>
<evidence type="ECO:0000313" key="3">
    <source>
        <dbReference type="EMBL" id="KAK3750897.1"/>
    </source>
</evidence>
<gene>
    <name evidence="3" type="ORF">RRG08_029817</name>
</gene>
<dbReference type="AlphaFoldDB" id="A0AAE1D1M9"/>
<protein>
    <recommendedName>
        <fullName evidence="5">Glycosyltransferase</fullName>
    </recommendedName>
</protein>
<feature type="region of interest" description="Disordered" evidence="1">
    <location>
        <begin position="414"/>
        <end position="453"/>
    </location>
</feature>
<keyword evidence="2" id="KW-1133">Transmembrane helix</keyword>